<dbReference type="InterPro" id="IPR032675">
    <property type="entry name" value="LRR_dom_sf"/>
</dbReference>
<feature type="region of interest" description="Disordered" evidence="9">
    <location>
        <begin position="180"/>
        <end position="214"/>
    </location>
</feature>
<feature type="domain" description="CREG-like beta-barrel" evidence="11">
    <location>
        <begin position="903"/>
        <end position="1069"/>
    </location>
</feature>
<feature type="region of interest" description="Disordered" evidence="9">
    <location>
        <begin position="243"/>
        <end position="313"/>
    </location>
</feature>
<feature type="signal peptide" evidence="10">
    <location>
        <begin position="1"/>
        <end position="18"/>
    </location>
</feature>
<dbReference type="InterPro" id="IPR050715">
    <property type="entry name" value="LRR-SigEffector_domain"/>
</dbReference>
<dbReference type="PANTHER" id="PTHR45752">
    <property type="entry name" value="LEUCINE-RICH REPEAT-CONTAINING"/>
    <property type="match status" value="1"/>
</dbReference>
<dbReference type="Pfam" id="PF23598">
    <property type="entry name" value="LRR_14"/>
    <property type="match status" value="2"/>
</dbReference>
<dbReference type="InterPro" id="IPR012349">
    <property type="entry name" value="Split_barrel_FMN-bd"/>
</dbReference>
<evidence type="ECO:0000259" key="12">
    <source>
        <dbReference type="Pfam" id="PF23598"/>
    </source>
</evidence>
<feature type="compositionally biased region" description="Gly residues" evidence="9">
    <location>
        <begin position="194"/>
        <end position="214"/>
    </location>
</feature>
<evidence type="ECO:0000313" key="14">
    <source>
        <dbReference type="Proteomes" id="UP001059596"/>
    </source>
</evidence>
<dbReference type="FunFam" id="3.80.10.10:FF:000281">
    <property type="entry name" value="Leucine-rich repeat protein soc-2"/>
    <property type="match status" value="1"/>
</dbReference>
<comment type="similarity">
    <text evidence="3">Belongs to the SHOC2 family.</text>
</comment>
<evidence type="ECO:0000313" key="13">
    <source>
        <dbReference type="EMBL" id="KAI8045444.1"/>
    </source>
</evidence>
<dbReference type="Pfam" id="PF13855">
    <property type="entry name" value="LRR_8"/>
    <property type="match status" value="1"/>
</dbReference>
<reference evidence="13" key="1">
    <citation type="journal article" date="2023" name="Genome Biol. Evol.">
        <title>Long-read-based Genome Assembly of Drosophila gunungcola Reveals Fewer Chemosensory Genes in Flower-breeding Species.</title>
        <authorList>
            <person name="Negi A."/>
            <person name="Liao B.Y."/>
            <person name="Yeh S.D."/>
        </authorList>
    </citation>
    <scope>NUCLEOTIDE SEQUENCE</scope>
    <source>
        <strain evidence="13">Sukarami</strain>
    </source>
</reference>
<dbReference type="Gene3D" id="2.30.110.10">
    <property type="entry name" value="Electron Transport, Fmn-binding Protein, Chain A"/>
    <property type="match status" value="1"/>
</dbReference>
<evidence type="ECO:0000259" key="11">
    <source>
        <dbReference type="Pfam" id="PF13883"/>
    </source>
</evidence>
<dbReference type="SMART" id="SM00365">
    <property type="entry name" value="LRR_SD22"/>
    <property type="match status" value="7"/>
</dbReference>
<keyword evidence="1" id="KW-0433">Leucine-rich repeat</keyword>
<evidence type="ECO:0000256" key="3">
    <source>
        <dbReference type="ARBA" id="ARBA00023786"/>
    </source>
</evidence>
<dbReference type="FunFam" id="3.80.10.10:FF:000031">
    <property type="entry name" value="leucine-rich repeat protein SHOC-2"/>
    <property type="match status" value="1"/>
</dbReference>
<proteinExistence type="inferred from homology"/>
<comment type="function">
    <text evidence="5">Acts as a Ras effector and participates in MAPK pathway activation. Probably acts as a regulatory subunit of protein phosphatase that specifically dephosphorylates Raf kinase and stimulate Raf activity at specialized signaling complexes upon Ras activation.</text>
</comment>
<dbReference type="SMART" id="SM00369">
    <property type="entry name" value="LRR_TYP"/>
    <property type="match status" value="15"/>
</dbReference>
<dbReference type="SUPFAM" id="SSF50475">
    <property type="entry name" value="FMN-binding split barrel"/>
    <property type="match status" value="1"/>
</dbReference>
<keyword evidence="2" id="KW-0677">Repeat</keyword>
<evidence type="ECO:0000256" key="4">
    <source>
        <dbReference type="ARBA" id="ARBA00023904"/>
    </source>
</evidence>
<evidence type="ECO:0000256" key="8">
    <source>
        <dbReference type="ARBA" id="ARBA00032455"/>
    </source>
</evidence>
<feature type="domain" description="Disease resistance R13L4/SHOC-2-like LRR" evidence="12">
    <location>
        <begin position="449"/>
        <end position="576"/>
    </location>
</feature>
<dbReference type="FunFam" id="2.30.110.10:FF:000042">
    <property type="entry name" value="Uncharacterized protein, isoform A"/>
    <property type="match status" value="1"/>
</dbReference>
<name>A0A9P9YYH6_9MUSC</name>
<evidence type="ECO:0000256" key="9">
    <source>
        <dbReference type="SAM" id="MobiDB-lite"/>
    </source>
</evidence>
<dbReference type="InterPro" id="IPR055343">
    <property type="entry name" value="CREG_beta-barrel"/>
</dbReference>
<feature type="compositionally biased region" description="Polar residues" evidence="9">
    <location>
        <begin position="265"/>
        <end position="280"/>
    </location>
</feature>
<feature type="chain" id="PRO_5040260528" description="Leucine-rich repeat protein soc-2 homolog" evidence="10">
    <location>
        <begin position="19"/>
        <end position="1073"/>
    </location>
</feature>
<evidence type="ECO:0000256" key="2">
    <source>
        <dbReference type="ARBA" id="ARBA00022737"/>
    </source>
</evidence>
<dbReference type="SUPFAM" id="SSF52058">
    <property type="entry name" value="L domain-like"/>
    <property type="match status" value="2"/>
</dbReference>
<dbReference type="AlphaFoldDB" id="A0A9P9YYH6"/>
<dbReference type="Gene3D" id="3.30.60.30">
    <property type="match status" value="1"/>
</dbReference>
<evidence type="ECO:0000256" key="5">
    <source>
        <dbReference type="ARBA" id="ARBA00025612"/>
    </source>
</evidence>
<protein>
    <recommendedName>
        <fullName evidence="4">Leucine-rich repeat protein soc-2 homolog</fullName>
    </recommendedName>
    <alternativeName>
        <fullName evidence="8">Protein soc-2 homolog</fullName>
    </alternativeName>
    <alternativeName>
        <fullName evidence="6 7">protein Sur-8 homolog</fullName>
    </alternativeName>
</protein>
<dbReference type="FunFam" id="3.80.10.10:FF:000115">
    <property type="entry name" value="leucine-rich repeat protein SHOC-2"/>
    <property type="match status" value="1"/>
</dbReference>
<gene>
    <name evidence="13" type="ORF">M5D96_001625</name>
</gene>
<dbReference type="PANTHER" id="PTHR45752:SF187">
    <property type="entry name" value="LEUCINE-RICH REPEAT AND IQ DOMAIN-CONTAINING PROTEIN 4"/>
    <property type="match status" value="1"/>
</dbReference>
<dbReference type="InterPro" id="IPR003591">
    <property type="entry name" value="Leu-rich_rpt_typical-subtyp"/>
</dbReference>
<keyword evidence="10" id="KW-0732">Signal</keyword>
<comment type="caution">
    <text evidence="13">The sequence shown here is derived from an EMBL/GenBank/DDBJ whole genome shotgun (WGS) entry which is preliminary data.</text>
</comment>
<dbReference type="PROSITE" id="PS51450">
    <property type="entry name" value="LRR"/>
    <property type="match status" value="7"/>
</dbReference>
<evidence type="ECO:0000256" key="6">
    <source>
        <dbReference type="ARBA" id="ARBA00029588"/>
    </source>
</evidence>
<dbReference type="InterPro" id="IPR055414">
    <property type="entry name" value="LRR_R13L4/SHOC2-like"/>
</dbReference>
<dbReference type="Pfam" id="PF00560">
    <property type="entry name" value="LRR_1"/>
    <property type="match status" value="1"/>
</dbReference>
<evidence type="ECO:0000256" key="10">
    <source>
        <dbReference type="SAM" id="SignalP"/>
    </source>
</evidence>
<dbReference type="Pfam" id="PF13883">
    <property type="entry name" value="CREG_beta-barrel"/>
    <property type="match status" value="1"/>
</dbReference>
<feature type="compositionally biased region" description="Low complexity" evidence="9">
    <location>
        <begin position="243"/>
        <end position="264"/>
    </location>
</feature>
<sequence>MQLIIFAVLLAFIGIAQSQVCNYDCRRIGVDYLCGKTVRNGREIRCTYRNPCEMDRHACQKREGAKKCHDVCPMGYRVVCALDVIDGCLRTFASSCVMRMYNCKYQRGMSITVQFRSSPPESASRTMRTRRIRNGRATSSSGWGCCCCCLGTLLGNALSPPTAKLGKIMNLCSSGATASTTSLSSTGQAERSGGVPGGGAEGGGGGGGGGGAGGEILSEGTSLCFGGGPGTAVAISGAEELSNATSPANGAGGASASTAGGQQPTGSNGHSQPHNENNATMPPETRPKMVTVKHPESNKPKPTTKKSKPIQADQDVIKALQRCRDEGKYMPSCNHHLSIFGIKRLDLSKSSITVIPSTVKECVHLTELYLYSNKIGQLPPEIGCLVSLRNLALNENSLTSLPESLQNCSQLKVLDLRHNKLAEIPPVIYRLRSLTTLYLRFNRITTVADDLRQLVNLTMLSLRENKIRELGSAIGALVNLTTLDVSHNHLEHLPEDIGNCVNLSALDLQHNELLDIPDSIGNLKSLVRLGMRYNRLSSVPATLKNCKSMDEFNVEGNGITQLPDGMLASLSGLTTITLSRNQFTSYPTGGPAQFTNVYSINLEHNRIDKIPYGIFSRAKGLTKLNMKENMLTALPLDIGTWVNMVELNLATNALQKLPDDIMNLQNLEILILSNNMLKKIPNTIGNLRRLRILDLEENRIEVLPHEIGLLHELQRLILQTNQITMLPRSIGHLGNLTHLSVSENNLQFLPEEIGSLESLENLYINQNPGLEKLPFELALCQNLKYLNIDKCPLSTIPPEIQAGGPSLVLQWLKMHSPYRQMRPVEVLVVVVVVVVVTEVQLEGDLRPEAATVANADSNPSAAMKSCPSILVALILAFVSPNPSFGYSPREDARLIREFKRAEELNHAKIARDLVHRANWAALGSLSTNKLVEGYPMVNIISIDDSDANGNSTGRIRFLLTDLDFTGPDWQKDNKVTFLFTDEQTLRCKDGGKDPMEPTCARSMISGQVKKLDPHGTSYQPSLDAYVSRHPAAKNWLKAHTFYLCELDITNIFVLDFYGGPHEVSASDYYAAYI</sequence>
<dbReference type="Gene3D" id="3.80.10.10">
    <property type="entry name" value="Ribonuclease Inhibitor"/>
    <property type="match status" value="4"/>
</dbReference>
<dbReference type="SMART" id="SM00364">
    <property type="entry name" value="LRR_BAC"/>
    <property type="match status" value="11"/>
</dbReference>
<organism evidence="13 14">
    <name type="scientific">Drosophila gunungcola</name>
    <name type="common">fruit fly</name>
    <dbReference type="NCBI Taxonomy" id="103775"/>
    <lineage>
        <taxon>Eukaryota</taxon>
        <taxon>Metazoa</taxon>
        <taxon>Ecdysozoa</taxon>
        <taxon>Arthropoda</taxon>
        <taxon>Hexapoda</taxon>
        <taxon>Insecta</taxon>
        <taxon>Pterygota</taxon>
        <taxon>Neoptera</taxon>
        <taxon>Endopterygota</taxon>
        <taxon>Diptera</taxon>
        <taxon>Brachycera</taxon>
        <taxon>Muscomorpha</taxon>
        <taxon>Ephydroidea</taxon>
        <taxon>Drosophilidae</taxon>
        <taxon>Drosophila</taxon>
        <taxon>Sophophora</taxon>
    </lineage>
</organism>
<dbReference type="Proteomes" id="UP001059596">
    <property type="component" value="Chromosome 3R"/>
</dbReference>
<feature type="domain" description="Disease resistance R13L4/SHOC-2-like LRR" evidence="12">
    <location>
        <begin position="683"/>
        <end position="788"/>
    </location>
</feature>
<keyword evidence="14" id="KW-1185">Reference proteome</keyword>
<dbReference type="FunFam" id="3.80.10.10:FF:000450">
    <property type="entry name" value="Leucine-rich repeat protein soc-2"/>
    <property type="match status" value="1"/>
</dbReference>
<evidence type="ECO:0000256" key="1">
    <source>
        <dbReference type="ARBA" id="ARBA00022614"/>
    </source>
</evidence>
<dbReference type="EMBL" id="JAMKOV010000001">
    <property type="protein sequence ID" value="KAI8045444.1"/>
    <property type="molecule type" value="Genomic_DNA"/>
</dbReference>
<evidence type="ECO:0000256" key="7">
    <source>
        <dbReference type="ARBA" id="ARBA00029998"/>
    </source>
</evidence>
<accession>A0A9P9YYH6</accession>
<dbReference type="InterPro" id="IPR001611">
    <property type="entry name" value="Leu-rich_rpt"/>
</dbReference>